<evidence type="ECO:0000313" key="1">
    <source>
        <dbReference type="EMBL" id="QJW91491.1"/>
    </source>
</evidence>
<dbReference type="Gene3D" id="1.20.1440.60">
    <property type="entry name" value="23S rRNA-intervening sequence"/>
    <property type="match status" value="1"/>
</dbReference>
<evidence type="ECO:0000313" key="2">
    <source>
        <dbReference type="Proteomes" id="UP000502756"/>
    </source>
</evidence>
<dbReference type="RefSeq" id="WP_171741341.1">
    <property type="nucleotide sequence ID" value="NZ_CP053435.1"/>
</dbReference>
<dbReference type="PANTHER" id="PTHR38471">
    <property type="entry name" value="FOUR HELIX BUNDLE PROTEIN"/>
    <property type="match status" value="1"/>
</dbReference>
<dbReference type="Proteomes" id="UP000502756">
    <property type="component" value="Chromosome"/>
</dbReference>
<dbReference type="EMBL" id="CP053435">
    <property type="protein sequence ID" value="QJW91491.1"/>
    <property type="molecule type" value="Genomic_DNA"/>
</dbReference>
<reference evidence="1 2" key="1">
    <citation type="submission" date="2020-05" db="EMBL/GenBank/DDBJ databases">
        <title>Genome sequencing of Spirosoma sp. TS118.</title>
        <authorList>
            <person name="Lee J.-H."/>
            <person name="Jeong S."/>
            <person name="Zhao L."/>
            <person name="Jung J.-H."/>
            <person name="Kim M.-K."/>
            <person name="Lim S."/>
        </authorList>
    </citation>
    <scope>NUCLEOTIDE SEQUENCE [LARGE SCALE GENOMIC DNA]</scope>
    <source>
        <strain evidence="1 2">TS118</strain>
    </source>
</reference>
<dbReference type="InterPro" id="IPR012657">
    <property type="entry name" value="23S_rRNA-intervening_sequence"/>
</dbReference>
<dbReference type="InterPro" id="IPR036583">
    <property type="entry name" value="23S_rRNA_IVS_sf"/>
</dbReference>
<dbReference type="AlphaFoldDB" id="A0A6M5YDW7"/>
<accession>A0A6M5YDW7</accession>
<dbReference type="CDD" id="cd16377">
    <property type="entry name" value="23S_rRNA_IVP_like"/>
    <property type="match status" value="1"/>
</dbReference>
<proteinExistence type="predicted"/>
<dbReference type="PANTHER" id="PTHR38471:SF2">
    <property type="entry name" value="FOUR HELIX BUNDLE PROTEIN"/>
    <property type="match status" value="1"/>
</dbReference>
<dbReference type="SUPFAM" id="SSF158446">
    <property type="entry name" value="IVS-encoded protein-like"/>
    <property type="match status" value="1"/>
</dbReference>
<dbReference type="NCBIfam" id="TIGR02436">
    <property type="entry name" value="four helix bundle protein"/>
    <property type="match status" value="1"/>
</dbReference>
<dbReference type="Pfam" id="PF05635">
    <property type="entry name" value="23S_rRNA_IVP"/>
    <property type="match status" value="1"/>
</dbReference>
<dbReference type="NCBIfam" id="NF008912">
    <property type="entry name" value="PRK12275.1-6"/>
    <property type="match status" value="1"/>
</dbReference>
<sequence length="120" mass="13629">MAKVEKFEDLLVWQKGLAQAIDLYKLLADWNDYGLRDQMRRSAVSVPSNIAEGFERHTNKEFIRFLRIAKGSNGELRTQIHLAIGVGILNPDTGAVLLAKSRIISSMLQNLIKTREEKFT</sequence>
<organism evidence="1 2">
    <name type="scientific">Spirosoma taeanense</name>
    <dbReference type="NCBI Taxonomy" id="2735870"/>
    <lineage>
        <taxon>Bacteria</taxon>
        <taxon>Pseudomonadati</taxon>
        <taxon>Bacteroidota</taxon>
        <taxon>Cytophagia</taxon>
        <taxon>Cytophagales</taxon>
        <taxon>Cytophagaceae</taxon>
        <taxon>Spirosoma</taxon>
    </lineage>
</organism>
<dbReference type="KEGG" id="stae:HNV11_19950"/>
<protein>
    <submittedName>
        <fullName evidence="1">Four helix bundle protein</fullName>
    </submittedName>
</protein>
<name>A0A6M5YDW7_9BACT</name>
<gene>
    <name evidence="1" type="ORF">HNV11_19950</name>
</gene>
<keyword evidence="2" id="KW-1185">Reference proteome</keyword>